<accession>A0A6C0IYG0</accession>
<proteinExistence type="predicted"/>
<reference evidence="1" key="1">
    <citation type="journal article" date="2020" name="Nature">
        <title>Giant virus diversity and host interactions through global metagenomics.</title>
        <authorList>
            <person name="Schulz F."/>
            <person name="Roux S."/>
            <person name="Paez-Espino D."/>
            <person name="Jungbluth S."/>
            <person name="Walsh D.A."/>
            <person name="Denef V.J."/>
            <person name="McMahon K.D."/>
            <person name="Konstantinidis K.T."/>
            <person name="Eloe-Fadrosh E.A."/>
            <person name="Kyrpides N.C."/>
            <person name="Woyke T."/>
        </authorList>
    </citation>
    <scope>NUCLEOTIDE SEQUENCE</scope>
    <source>
        <strain evidence="1">GVMAG-M-3300025138-11</strain>
    </source>
</reference>
<name>A0A6C0IYG0_9ZZZZ</name>
<dbReference type="InterPro" id="IPR027417">
    <property type="entry name" value="P-loop_NTPase"/>
</dbReference>
<protein>
    <submittedName>
        <fullName evidence="1">Uncharacterized protein</fullName>
    </submittedName>
</protein>
<dbReference type="Gene3D" id="3.40.50.300">
    <property type="entry name" value="P-loop containing nucleotide triphosphate hydrolases"/>
    <property type="match status" value="1"/>
</dbReference>
<organism evidence="1">
    <name type="scientific">viral metagenome</name>
    <dbReference type="NCBI Taxonomy" id="1070528"/>
    <lineage>
        <taxon>unclassified sequences</taxon>
        <taxon>metagenomes</taxon>
        <taxon>organismal metagenomes</taxon>
    </lineage>
</organism>
<dbReference type="EMBL" id="MN740277">
    <property type="protein sequence ID" value="QHT97485.1"/>
    <property type="molecule type" value="Genomic_DNA"/>
</dbReference>
<dbReference type="AlphaFoldDB" id="A0A6C0IYG0"/>
<evidence type="ECO:0000313" key="1">
    <source>
        <dbReference type="EMBL" id="QHT97485.1"/>
    </source>
</evidence>
<sequence length="275" mass="32128">MSSLDLKKFDMNMISDDKVVVLIGKRETGKSFLVKDLLYYHKNVPVGTVISGTEGANAFYSKIMPSIFIHGEYKPEIISNVLKRQKKVVSSINKEVEETGNSNIDPRAFLILDDCLYDKSWVNNKNIRSLFMNGRHYKIMFLITMQYALGIPPNLRTNIDFVFLLRENYMSNRKRLYEQYAGMFPSFDFFCQVMDQCTEDFECLVINNNAKSNKLEDQVFWYKADPHDDFQIGASEFWQYHSQNYNPNFDNDENEISLSEIRAKKGPIINVKKQY</sequence>